<dbReference type="SUPFAM" id="SSF51261">
    <property type="entry name" value="Duplicated hybrid motif"/>
    <property type="match status" value="1"/>
</dbReference>
<protein>
    <submittedName>
        <fullName evidence="8">PTS glucose transporter subunit IIA</fullName>
    </submittedName>
</protein>
<keyword evidence="3 8" id="KW-0762">Sugar transport</keyword>
<dbReference type="EMBL" id="AP027925">
    <property type="protein sequence ID" value="BED92503.1"/>
    <property type="molecule type" value="Genomic_DNA"/>
</dbReference>
<dbReference type="PANTHER" id="PTHR45008">
    <property type="entry name" value="PTS SYSTEM GLUCOSE-SPECIFIC EIIA COMPONENT"/>
    <property type="match status" value="1"/>
</dbReference>
<feature type="domain" description="PTS EIIA type-1" evidence="7">
    <location>
        <begin position="32"/>
        <end position="136"/>
    </location>
</feature>
<keyword evidence="4" id="KW-0808">Transferase</keyword>
<reference evidence="8" key="1">
    <citation type="journal article" date="2023" name="ISME J.">
        <title>Emergence of putative energy parasites within Clostridia revealed by genome analysis of a novel endosymbiotic clade.</title>
        <authorList>
            <person name="Takahashi K."/>
            <person name="Kuwahara H."/>
            <person name="Horikawa Y."/>
            <person name="Izawa K."/>
            <person name="Kato D."/>
            <person name="Inagaki T."/>
            <person name="Yuki M."/>
            <person name="Ohkuma M."/>
            <person name="Hongoh Y."/>
        </authorList>
    </citation>
    <scope>NUCLEOTIDE SEQUENCE</scope>
    <source>
        <strain evidence="8">RsTa-C01</strain>
    </source>
</reference>
<evidence type="ECO:0000256" key="1">
    <source>
        <dbReference type="ARBA" id="ARBA00004496"/>
    </source>
</evidence>
<dbReference type="InterPro" id="IPR011055">
    <property type="entry name" value="Dup_hybrid_motif"/>
</dbReference>
<keyword evidence="6" id="KW-0418">Kinase</keyword>
<evidence type="ECO:0000256" key="3">
    <source>
        <dbReference type="ARBA" id="ARBA00022597"/>
    </source>
</evidence>
<dbReference type="AlphaFoldDB" id="A0AA48KXK6"/>
<comment type="subcellular location">
    <subcellularLocation>
        <location evidence="1">Cytoplasm</location>
    </subcellularLocation>
</comment>
<keyword evidence="2" id="KW-0813">Transport</keyword>
<evidence type="ECO:0000256" key="5">
    <source>
        <dbReference type="ARBA" id="ARBA00022683"/>
    </source>
</evidence>
<evidence type="ECO:0000256" key="2">
    <source>
        <dbReference type="ARBA" id="ARBA00022448"/>
    </source>
</evidence>
<name>A0AA48KXK6_9FIRM</name>
<dbReference type="InterPro" id="IPR050890">
    <property type="entry name" value="PTS_EIIA_component"/>
</dbReference>
<dbReference type="GO" id="GO:0016301">
    <property type="term" value="F:kinase activity"/>
    <property type="evidence" value="ECO:0007669"/>
    <property type="project" value="UniProtKB-KW"/>
</dbReference>
<dbReference type="NCBIfam" id="TIGR00830">
    <property type="entry name" value="PTBA"/>
    <property type="match status" value="1"/>
</dbReference>
<dbReference type="FunFam" id="2.70.70.10:FF:000001">
    <property type="entry name" value="PTS system glucose-specific IIA component"/>
    <property type="match status" value="1"/>
</dbReference>
<dbReference type="GO" id="GO:0009401">
    <property type="term" value="P:phosphoenolpyruvate-dependent sugar phosphotransferase system"/>
    <property type="evidence" value="ECO:0007669"/>
    <property type="project" value="UniProtKB-KW"/>
</dbReference>
<keyword evidence="5" id="KW-0598">Phosphotransferase system</keyword>
<evidence type="ECO:0000259" key="7">
    <source>
        <dbReference type="PROSITE" id="PS51093"/>
    </source>
</evidence>
<proteinExistence type="predicted"/>
<sequence length="165" mass="18280">MFSFSKIFKNSKFKNIFAPISGNLINIEKIPDEAFSQKMLGNGIGIIPESNLVASPVDGVIVNITGTLHAFGIRTEDNIDVLVHIGIDTVKLKSQGFKCFVKKNQKIKTGEIIAEVDLNILRENKFEICSPVIITNMDKIKNLKININIGKVEVGKSIIMSYETL</sequence>
<dbReference type="KEGG" id="ptrh:RsTaC01_0248"/>
<dbReference type="InterPro" id="IPR001127">
    <property type="entry name" value="PTS_EIIA_1_perm"/>
</dbReference>
<dbReference type="Gene3D" id="2.70.70.10">
    <property type="entry name" value="Glucose Permease (Domain IIA)"/>
    <property type="match status" value="1"/>
</dbReference>
<evidence type="ECO:0000256" key="4">
    <source>
        <dbReference type="ARBA" id="ARBA00022679"/>
    </source>
</evidence>
<organism evidence="8">
    <name type="scientific">Candidatus Paraimprobicoccus trichonymphae</name>
    <dbReference type="NCBI Taxonomy" id="3033793"/>
    <lineage>
        <taxon>Bacteria</taxon>
        <taxon>Bacillati</taxon>
        <taxon>Bacillota</taxon>
        <taxon>Clostridia</taxon>
        <taxon>Candidatus Paraimprobicoccus</taxon>
    </lineage>
</organism>
<dbReference type="Proteomes" id="UP001335720">
    <property type="component" value="Chromosome"/>
</dbReference>
<dbReference type="PANTHER" id="PTHR45008:SF1">
    <property type="entry name" value="PTS SYSTEM GLUCOSE-SPECIFIC EIIA COMPONENT"/>
    <property type="match status" value="1"/>
</dbReference>
<accession>A0AA48KXK6</accession>
<dbReference type="GO" id="GO:0005737">
    <property type="term" value="C:cytoplasm"/>
    <property type="evidence" value="ECO:0007669"/>
    <property type="project" value="UniProtKB-SubCell"/>
</dbReference>
<dbReference type="PROSITE" id="PS51093">
    <property type="entry name" value="PTS_EIIA_TYPE_1"/>
    <property type="match status" value="1"/>
</dbReference>
<evidence type="ECO:0000313" key="8">
    <source>
        <dbReference type="EMBL" id="BED92503.1"/>
    </source>
</evidence>
<evidence type="ECO:0000256" key="6">
    <source>
        <dbReference type="ARBA" id="ARBA00022777"/>
    </source>
</evidence>
<dbReference type="Pfam" id="PF00358">
    <property type="entry name" value="PTS_EIIA_1"/>
    <property type="match status" value="1"/>
</dbReference>
<gene>
    <name evidence="8" type="ORF">RsTaC01_0248</name>
</gene>